<accession>A0A0S8FUE2</accession>
<protein>
    <recommendedName>
        <fullName evidence="5">FlgD Ig-like domain-containing protein</fullName>
    </recommendedName>
</protein>
<name>A0A0S8FUE2_UNCW3</name>
<feature type="region of interest" description="Disordered" evidence="1">
    <location>
        <begin position="336"/>
        <end position="355"/>
    </location>
</feature>
<keyword evidence="2" id="KW-0732">Signal</keyword>
<dbReference type="AlphaFoldDB" id="A0A0S8FUE2"/>
<sequence>MKGIVLLILITFSYAAANVTHIYTTSGDGIWFSSDKGTSWIRLPGFDLWTNDIICGEVNGLSPGVMYAATIDGVWQRDCTGAWSPVGLQGNQIYEIEKSPRSHYIFAVTKNGDIYRTTVSNNSWIMLYDDHPHSVVSELRVITEHPHTLYLSLKSVGSRMTVRKSEDHGRTWDTVYDQGPWSRFDFCMASHPDNADVVGIGGKIGFRQSLDGGASWNTGTGAFDAIDAEYRIRNVSSAPRLIIANQMWWSGPYYPGVWYSDNYCQTWYNSNLENEIPRTIALHPVSDETYVVTRVDETHYFKILRIPRVVATYDYPDERPRRMVVDCFDTLKTTVHDTPKQESEETKTQDRTERRTNSIQIAHHKNKITIRFCCSSERRHHDLLSAEVVDITGRAVRDLVGSVLPNGQVEFVWDLRDNYSKNVNPGIYFTVYKTVQNIFSEKIVVFTK</sequence>
<dbReference type="Proteomes" id="UP000051373">
    <property type="component" value="Unassembled WGS sequence"/>
</dbReference>
<feature type="chain" id="PRO_5006646448" description="FlgD Ig-like domain-containing protein" evidence="2">
    <location>
        <begin position="18"/>
        <end position="448"/>
    </location>
</feature>
<evidence type="ECO:0000313" key="4">
    <source>
        <dbReference type="Proteomes" id="UP000051373"/>
    </source>
</evidence>
<dbReference type="EMBL" id="LJUJ01000018">
    <property type="protein sequence ID" value="KPK63132.1"/>
    <property type="molecule type" value="Genomic_DNA"/>
</dbReference>
<comment type="caution">
    <text evidence="3">The sequence shown here is derived from an EMBL/GenBank/DDBJ whole genome shotgun (WGS) entry which is preliminary data.</text>
</comment>
<proteinExistence type="predicted"/>
<evidence type="ECO:0000256" key="2">
    <source>
        <dbReference type="SAM" id="SignalP"/>
    </source>
</evidence>
<dbReference type="Gene3D" id="2.130.10.10">
    <property type="entry name" value="YVTN repeat-like/Quinoprotein amine dehydrogenase"/>
    <property type="match status" value="2"/>
</dbReference>
<evidence type="ECO:0000256" key="1">
    <source>
        <dbReference type="SAM" id="MobiDB-lite"/>
    </source>
</evidence>
<dbReference type="Gene3D" id="2.60.40.4070">
    <property type="match status" value="1"/>
</dbReference>
<feature type="signal peptide" evidence="2">
    <location>
        <begin position="1"/>
        <end position="17"/>
    </location>
</feature>
<evidence type="ECO:0008006" key="5">
    <source>
        <dbReference type="Google" id="ProtNLM"/>
    </source>
</evidence>
<gene>
    <name evidence="3" type="ORF">AMJ83_08185</name>
</gene>
<dbReference type="SUPFAM" id="SSF110296">
    <property type="entry name" value="Oligoxyloglucan reducing end-specific cellobiohydrolase"/>
    <property type="match status" value="1"/>
</dbReference>
<organism evidence="3 4">
    <name type="scientific">candidate division WOR_3 bacterium SM23_42</name>
    <dbReference type="NCBI Taxonomy" id="1703779"/>
    <lineage>
        <taxon>Bacteria</taxon>
        <taxon>Bacteria division WOR-3</taxon>
    </lineage>
</organism>
<evidence type="ECO:0000313" key="3">
    <source>
        <dbReference type="EMBL" id="KPK63132.1"/>
    </source>
</evidence>
<dbReference type="InterPro" id="IPR015943">
    <property type="entry name" value="WD40/YVTN_repeat-like_dom_sf"/>
</dbReference>
<reference evidence="3 4" key="1">
    <citation type="journal article" date="2015" name="Microbiome">
        <title>Genomic resolution of linkages in carbon, nitrogen, and sulfur cycling among widespread estuary sediment bacteria.</title>
        <authorList>
            <person name="Baker B.J."/>
            <person name="Lazar C.S."/>
            <person name="Teske A.P."/>
            <person name="Dick G.J."/>
        </authorList>
    </citation>
    <scope>NUCLEOTIDE SEQUENCE [LARGE SCALE GENOMIC DNA]</scope>
    <source>
        <strain evidence="3">SM23_42</strain>
    </source>
</reference>